<dbReference type="Pfam" id="PF05327">
    <property type="entry name" value="RRN3"/>
    <property type="match status" value="1"/>
</dbReference>
<dbReference type="GeneID" id="96006539"/>
<dbReference type="GO" id="GO:0001181">
    <property type="term" value="F:RNA polymerase I general transcription initiation factor activity"/>
    <property type="evidence" value="ECO:0007669"/>
    <property type="project" value="InterPro"/>
</dbReference>
<name>A0AB34KQC3_9PEZI</name>
<dbReference type="GO" id="GO:0005634">
    <property type="term" value="C:nucleus"/>
    <property type="evidence" value="ECO:0007669"/>
    <property type="project" value="TreeGrafter"/>
</dbReference>
<proteinExistence type="inferred from homology"/>
<accession>A0AB34KQC3</accession>
<dbReference type="GO" id="GO:0006361">
    <property type="term" value="P:transcription initiation at RNA polymerase I promoter"/>
    <property type="evidence" value="ECO:0007669"/>
    <property type="project" value="InterPro"/>
</dbReference>
<feature type="region of interest" description="Disordered" evidence="2">
    <location>
        <begin position="650"/>
        <end position="699"/>
    </location>
</feature>
<dbReference type="PANTHER" id="PTHR12790:SF0">
    <property type="entry name" value="RNA POLYMERASE I-SPECIFIC TRANSCRIPTION INITIATION FACTOR RRN3-RELATED"/>
    <property type="match status" value="1"/>
</dbReference>
<evidence type="ECO:0000313" key="3">
    <source>
        <dbReference type="EMBL" id="KAL1585861.1"/>
    </source>
</evidence>
<organism evidence="3 4">
    <name type="scientific">Cladosporium halotolerans</name>
    <dbReference type="NCBI Taxonomy" id="1052096"/>
    <lineage>
        <taxon>Eukaryota</taxon>
        <taxon>Fungi</taxon>
        <taxon>Dikarya</taxon>
        <taxon>Ascomycota</taxon>
        <taxon>Pezizomycotina</taxon>
        <taxon>Dothideomycetes</taxon>
        <taxon>Dothideomycetidae</taxon>
        <taxon>Cladosporiales</taxon>
        <taxon>Cladosporiaceae</taxon>
        <taxon>Cladosporium</taxon>
    </lineage>
</organism>
<evidence type="ECO:0000313" key="4">
    <source>
        <dbReference type="Proteomes" id="UP000803884"/>
    </source>
</evidence>
<dbReference type="RefSeq" id="XP_069228967.1">
    <property type="nucleotide sequence ID" value="XM_069373701.1"/>
</dbReference>
<comment type="similarity">
    <text evidence="1">Belongs to the RRN3 family.</text>
</comment>
<feature type="compositionally biased region" description="Acidic residues" evidence="2">
    <location>
        <begin position="656"/>
        <end position="681"/>
    </location>
</feature>
<dbReference type="GO" id="GO:0001042">
    <property type="term" value="F:RNA polymerase I core binding"/>
    <property type="evidence" value="ECO:0007669"/>
    <property type="project" value="TreeGrafter"/>
</dbReference>
<feature type="region of interest" description="Disordered" evidence="2">
    <location>
        <begin position="299"/>
        <end position="340"/>
    </location>
</feature>
<evidence type="ECO:0000256" key="1">
    <source>
        <dbReference type="ARBA" id="ARBA00010098"/>
    </source>
</evidence>
<reference evidence="3 4" key="1">
    <citation type="journal article" date="2020" name="Microbiol. Resour. Announc.">
        <title>Draft Genome Sequence of a Cladosporium Species Isolated from the Mesophotic Ascidian Didemnum maculosum.</title>
        <authorList>
            <person name="Gioti A."/>
            <person name="Siaperas R."/>
            <person name="Nikolaivits E."/>
            <person name="Le Goff G."/>
            <person name="Ouazzani J."/>
            <person name="Kotoulas G."/>
            <person name="Topakas E."/>
        </authorList>
    </citation>
    <scope>NUCLEOTIDE SEQUENCE [LARGE SCALE GENOMIC DNA]</scope>
    <source>
        <strain evidence="3 4">TM138-S3</strain>
    </source>
</reference>
<feature type="compositionally biased region" description="Basic and acidic residues" evidence="2">
    <location>
        <begin position="303"/>
        <end position="315"/>
    </location>
</feature>
<evidence type="ECO:0000256" key="2">
    <source>
        <dbReference type="SAM" id="MobiDB-lite"/>
    </source>
</evidence>
<keyword evidence="4" id="KW-1185">Reference proteome</keyword>
<comment type="caution">
    <text evidence="3">The sequence shown here is derived from an EMBL/GenBank/DDBJ whole genome shotgun (WGS) entry which is preliminary data.</text>
</comment>
<dbReference type="AlphaFoldDB" id="A0AB34KQC3"/>
<dbReference type="EMBL" id="JAAQHG020000017">
    <property type="protein sequence ID" value="KAL1585861.1"/>
    <property type="molecule type" value="Genomic_DNA"/>
</dbReference>
<dbReference type="PANTHER" id="PTHR12790">
    <property type="entry name" value="TRANSCRIPTION INITIATION FACTOR IA RRN3"/>
    <property type="match status" value="1"/>
</dbReference>
<sequence>MVSLAAAPPPAVQPPSTTKAMPPPPRPTMGLKRDSSYLDTDDEAGLSTATKKLKVAFSPNVDVKILDENWSEKSFELVKEEVRVGIERHLATSALTPDAKDDAQYTKLVALLNQDASEGDAPSGKLLRKYLLALEARVSSLGDCGKLVIAVLDLAWLGRDEVFAGLYIRFLVSLASAQSKYIPAILERLVSNFAKLPASLGRLPGEDCVPRPQMFVRLHLAIKTLLRQVPSASGILMKTLKVGFPNDLATTRSYIQYQKQLLRLAEYAKELKSEALALIMQRLVGVDVQIQQDLEDLAEESEERLLQRPSSKDGDNELDDSDDSDSDSSSEETSTEDEQRLKELRLKVAKMDGTLDLLFEYYAPLIQDGSDPEYNEAYQQMLSHFTTFILPNRTRHAQFLLFHFAQTSEEHTALFTRRCGELAFVNGMPAQRITAVAYLASFIARAAHISCHSVRDVVCALSEYLDAIRKRAEPDCRGPDRRSYAIYYAVAQALLYIFCFRWRDLVVGSANPDLDGDDYNEDDILAEHRDLAWLPGLKETLSRNIFSRLNPLKVCSPAIVAEFANIARHVRLVEVLSLLESNKRLRLGQTASYYGVGGRHAIDIGRRETAWDRKTGEAHHQLEAYFPFDPYHLPKSKRWVDGDYNEWKLPRGMRQDDEDGYSDEDSDDDSDSDDSDSDESLLEQMEAGPAFVDSASTSS</sequence>
<feature type="region of interest" description="Disordered" evidence="2">
    <location>
        <begin position="1"/>
        <end position="42"/>
    </location>
</feature>
<dbReference type="Proteomes" id="UP000803884">
    <property type="component" value="Unassembled WGS sequence"/>
</dbReference>
<dbReference type="InterPro" id="IPR007991">
    <property type="entry name" value="RNA_pol_I_trans_ini_fac_RRN3"/>
</dbReference>
<gene>
    <name evidence="3" type="ORF">WHR41_05096</name>
</gene>
<evidence type="ECO:0008006" key="5">
    <source>
        <dbReference type="Google" id="ProtNLM"/>
    </source>
</evidence>
<protein>
    <recommendedName>
        <fullName evidence="5">RNA polymerase I-specific transcription initiation factor RRN3</fullName>
    </recommendedName>
</protein>
<feature type="compositionally biased region" description="Acidic residues" evidence="2">
    <location>
        <begin position="316"/>
        <end position="336"/>
    </location>
</feature>